<keyword evidence="1 9" id="KW-0963">Cytoplasm</keyword>
<keyword evidence="2 9" id="KW-0547">Nucleotide-binding</keyword>
<comment type="function">
    <text evidence="9">Couples transcription and DNA repair by recognizing RNA polymerase (RNAP) stalled at DNA lesions. Mediates ATP-dependent release of RNAP and its truncated transcript from the DNA, and recruitment of nucleotide excision repair machinery to the damaged site.</text>
</comment>
<dbReference type="InterPro" id="IPR011545">
    <property type="entry name" value="DEAD/DEAH_box_helicase_dom"/>
</dbReference>
<evidence type="ECO:0000313" key="13">
    <source>
        <dbReference type="Proteomes" id="UP000076586"/>
    </source>
</evidence>
<evidence type="ECO:0000256" key="4">
    <source>
        <dbReference type="ARBA" id="ARBA00022801"/>
    </source>
</evidence>
<sequence>MELSEFLSYYAAHPQVATIGKWLTSGKRNLQIGGLLGSARALVVASLYFKQPFHALLVLDDAEEAGYAYHDLVQLLGNDPVYFMPSSYKTGVKYGQVDSANEILRTEVLNFAARKEPGIIVTYPDALIEKVIANNALSDCTLTLHTGERVNTDFVISMLTEYGFSRVDFVYEPGQFSVRGSIIDVFSFSFEYPYRIDFFGDEVETIRTFDIETQLSKETRNEVSIVSDLKQQDSLEKVSFLEFISPETTLFFTDFRFTSGRIGDLYDDMLIKANEAKQGIPNLEASLMTSELFVEQVINFRKVEIGSKATFTDNEKIEFSTSIQPLFHKNFDLVSQSFTQSIKEGYRIYILSDSKKQTDRIAGIFNDRGDEINFTPVLKTLHEGFVDHDMKLCCYTDHQVFDRYHKYSLRSDSARAGKVVMTLKELNQLNQGDYVVHVDHGIGRFAGLFTMDVNGKKQEVIKLVYKDDDIIFVSIHALHRISKYKGKEGEPPKINKLGTGAWERLKEKTKKKVKDIARELIQLYAKRRAEKGFRYSPDSYLQHELEASFLYEDTPDQSKATADIKQDMESDLPMDRLVCGDVGFGKTEVAVRAAFKAATDGKQVAVLVPTTVLALQHYRTFSERLKDLPCTVDYLSRARNAADTKELLSRLKEGKIDILIGTHKLIGKSVHFKDLGLLIVDEEQKFGVSVKEKLRQIKVNVDTMTMTATPIPRTLQFSLMGARDLSIINTPPPNRYPVQTSLYEFNEDVIREAITFEMERNGQVFFINNRIHNIYEIEALVKRLIPGVRVVVGHGQMPPEKLEKIILDFVDYEYDVMIATSILESGIDMPNVNTIIINSAHQFGLSDLHQLRGRVGRTNRKAFCYLMTPPTNLITPEARRRLQAIENFADLGSGFNIAMQDLDIRGAGNMLGAEQSGFIAELGYETYQKILNEAVQELRDEEFADLYREVEAEKGEKTIEYVTDCQIESDFELMFPATYIESIPERMNLYRELDNITNERDLTDFEQRLNDRFGSIPQEGLELIQVVRLRWLAKEYGIEKLVLKNEKWIAYLVTNPQSPYYKSNNFGKVLNYMAKYPRKCQLKENKDKRSVVITPVRSVMEAYNVMTTITQGD</sequence>
<evidence type="ECO:0000256" key="3">
    <source>
        <dbReference type="ARBA" id="ARBA00022763"/>
    </source>
</evidence>
<proteinExistence type="inferred from homology"/>
<dbReference type="SMART" id="SM00487">
    <property type="entry name" value="DEXDc"/>
    <property type="match status" value="1"/>
</dbReference>
<dbReference type="Gene3D" id="3.40.50.11180">
    <property type="match status" value="1"/>
</dbReference>
<dbReference type="RefSeq" id="WP_068704177.1">
    <property type="nucleotide sequence ID" value="NZ_BDCR01000003.1"/>
</dbReference>
<evidence type="ECO:0000256" key="8">
    <source>
        <dbReference type="ARBA" id="ARBA00023204"/>
    </source>
</evidence>
<evidence type="ECO:0000256" key="2">
    <source>
        <dbReference type="ARBA" id="ARBA00022741"/>
    </source>
</evidence>
<dbReference type="InterPro" id="IPR047112">
    <property type="entry name" value="RecG/Mfd"/>
</dbReference>
<dbReference type="HAMAP" id="MF_00969">
    <property type="entry name" value="TRCF"/>
    <property type="match status" value="1"/>
</dbReference>
<reference evidence="13" key="1">
    <citation type="submission" date="2016-04" db="EMBL/GenBank/DDBJ databases">
        <title>Draft genome sequence of Paludibacter jiangxiensis strain NM7.</title>
        <authorList>
            <person name="Qiu Y."/>
            <person name="Matsuura N."/>
            <person name="Ohashi A."/>
            <person name="Tourlousse M.D."/>
            <person name="Sekiguchi Y."/>
        </authorList>
    </citation>
    <scope>NUCLEOTIDE SEQUENCE [LARGE SCALE GENOMIC DNA]</scope>
    <source>
        <strain evidence="13">NM7</strain>
    </source>
</reference>
<evidence type="ECO:0000256" key="9">
    <source>
        <dbReference type="HAMAP-Rule" id="MF_00969"/>
    </source>
</evidence>
<dbReference type="OrthoDB" id="9804325at2"/>
<dbReference type="EMBL" id="BDCR01000003">
    <property type="protein sequence ID" value="GAT63214.1"/>
    <property type="molecule type" value="Genomic_DNA"/>
</dbReference>
<dbReference type="SUPFAM" id="SSF141259">
    <property type="entry name" value="CarD-like"/>
    <property type="match status" value="1"/>
</dbReference>
<dbReference type="GO" id="GO:0016787">
    <property type="term" value="F:hydrolase activity"/>
    <property type="evidence" value="ECO:0007669"/>
    <property type="project" value="UniProtKB-KW"/>
</dbReference>
<dbReference type="Gene3D" id="3.90.1150.50">
    <property type="entry name" value="Transcription-repair-coupling factor, D7 domain"/>
    <property type="match status" value="1"/>
</dbReference>
<dbReference type="Gene3D" id="3.40.50.300">
    <property type="entry name" value="P-loop containing nucleotide triphosphate hydrolases"/>
    <property type="match status" value="2"/>
</dbReference>
<dbReference type="PANTHER" id="PTHR47964:SF1">
    <property type="entry name" value="ATP-DEPENDENT DNA HELICASE HOMOLOG RECG, CHLOROPLASTIC"/>
    <property type="match status" value="1"/>
</dbReference>
<dbReference type="GO" id="GO:0005524">
    <property type="term" value="F:ATP binding"/>
    <property type="evidence" value="ECO:0007669"/>
    <property type="project" value="UniProtKB-UniRule"/>
</dbReference>
<evidence type="ECO:0000256" key="7">
    <source>
        <dbReference type="ARBA" id="ARBA00023125"/>
    </source>
</evidence>
<dbReference type="InterPro" id="IPR027417">
    <property type="entry name" value="P-loop_NTPase"/>
</dbReference>
<evidence type="ECO:0000256" key="1">
    <source>
        <dbReference type="ARBA" id="ARBA00022490"/>
    </source>
</evidence>
<dbReference type="SUPFAM" id="SSF143517">
    <property type="entry name" value="TRCF domain-like"/>
    <property type="match status" value="1"/>
</dbReference>
<dbReference type="GO" id="GO:0003678">
    <property type="term" value="F:DNA helicase activity"/>
    <property type="evidence" value="ECO:0007669"/>
    <property type="project" value="TreeGrafter"/>
</dbReference>
<dbReference type="Pfam" id="PF00270">
    <property type="entry name" value="DEAD"/>
    <property type="match status" value="1"/>
</dbReference>
<evidence type="ECO:0000256" key="5">
    <source>
        <dbReference type="ARBA" id="ARBA00022806"/>
    </source>
</evidence>
<dbReference type="Pfam" id="PF02559">
    <property type="entry name" value="CarD_TRCF_RID"/>
    <property type="match status" value="1"/>
</dbReference>
<dbReference type="InterPro" id="IPR037235">
    <property type="entry name" value="TRCF-like_C_D7"/>
</dbReference>
<dbReference type="SMART" id="SM00490">
    <property type="entry name" value="HELICc"/>
    <property type="match status" value="1"/>
</dbReference>
<dbReference type="Pfam" id="PF03461">
    <property type="entry name" value="TRCF"/>
    <property type="match status" value="1"/>
</dbReference>
<dbReference type="GO" id="GO:0006355">
    <property type="term" value="P:regulation of DNA-templated transcription"/>
    <property type="evidence" value="ECO:0007669"/>
    <property type="project" value="UniProtKB-UniRule"/>
</dbReference>
<dbReference type="Gene3D" id="3.30.2060.10">
    <property type="entry name" value="Penicillin-binding protein 1b domain"/>
    <property type="match status" value="1"/>
</dbReference>
<reference evidence="13" key="2">
    <citation type="journal article" date="2017" name="Genome Announc.">
        <title>Draft genome sequence of Paludibacter jiangxiensis NM7(T), a propionate-producing fermentative bacterium.</title>
        <authorList>
            <person name="Qiu Y.-L."/>
            <person name="Tourlousse D.M."/>
            <person name="Matsuura N."/>
            <person name="Ohashi A."/>
            <person name="Sekiguchi Y."/>
        </authorList>
    </citation>
    <scope>NUCLEOTIDE SEQUENCE [LARGE SCALE GENOMIC DNA]</scope>
    <source>
        <strain evidence="13">NM7</strain>
    </source>
</reference>
<dbReference type="SMART" id="SM01058">
    <property type="entry name" value="CarD_TRCF"/>
    <property type="match status" value="1"/>
</dbReference>
<keyword evidence="8 9" id="KW-0234">DNA repair</keyword>
<dbReference type="PROSITE" id="PS51194">
    <property type="entry name" value="HELICASE_CTER"/>
    <property type="match status" value="1"/>
</dbReference>
<evidence type="ECO:0000259" key="10">
    <source>
        <dbReference type="PROSITE" id="PS51192"/>
    </source>
</evidence>
<dbReference type="GO" id="GO:0003684">
    <property type="term" value="F:damaged DNA binding"/>
    <property type="evidence" value="ECO:0007669"/>
    <property type="project" value="InterPro"/>
</dbReference>
<accession>A0A161L866</accession>
<keyword evidence="7 9" id="KW-0238">DNA-binding</keyword>
<dbReference type="AlphaFoldDB" id="A0A161L866"/>
<dbReference type="SUPFAM" id="SSF52540">
    <property type="entry name" value="P-loop containing nucleoside triphosphate hydrolases"/>
    <property type="match status" value="3"/>
</dbReference>
<keyword evidence="5" id="KW-0347">Helicase</keyword>
<feature type="domain" description="Helicase ATP-binding" evidence="10">
    <location>
        <begin position="567"/>
        <end position="728"/>
    </location>
</feature>
<feature type="domain" description="Helicase C-terminal" evidence="11">
    <location>
        <begin position="749"/>
        <end position="903"/>
    </location>
</feature>
<dbReference type="Pfam" id="PF17757">
    <property type="entry name" value="UvrB_inter"/>
    <property type="match status" value="1"/>
</dbReference>
<evidence type="ECO:0000259" key="11">
    <source>
        <dbReference type="PROSITE" id="PS51194"/>
    </source>
</evidence>
<dbReference type="InterPro" id="IPR003711">
    <property type="entry name" value="CarD-like/TRCF_RID"/>
</dbReference>
<name>A0A161L866_9BACT</name>
<dbReference type="SMART" id="SM00982">
    <property type="entry name" value="TRCF"/>
    <property type="match status" value="1"/>
</dbReference>
<dbReference type="CDD" id="cd17991">
    <property type="entry name" value="DEXHc_TRCF"/>
    <property type="match status" value="1"/>
</dbReference>
<keyword evidence="4 9" id="KW-0378">Hydrolase</keyword>
<gene>
    <name evidence="9" type="primary">mfd</name>
    <name evidence="12" type="ORF">PJIAN_3530</name>
</gene>
<protein>
    <recommendedName>
        <fullName evidence="9">Transcription-repair-coupling factor</fullName>
        <shortName evidence="9">TRCF</shortName>
        <ecNumber evidence="9">3.6.4.-</ecNumber>
    </recommendedName>
</protein>
<dbReference type="InterPro" id="IPR004576">
    <property type="entry name" value="Mfd"/>
</dbReference>
<dbReference type="InterPro" id="IPR014001">
    <property type="entry name" value="Helicase_ATP-bd"/>
</dbReference>
<evidence type="ECO:0000256" key="6">
    <source>
        <dbReference type="ARBA" id="ARBA00022840"/>
    </source>
</evidence>
<dbReference type="InterPro" id="IPR001650">
    <property type="entry name" value="Helicase_C-like"/>
</dbReference>
<comment type="subcellular location">
    <subcellularLocation>
        <location evidence="9">Cytoplasm</location>
    </subcellularLocation>
</comment>
<keyword evidence="13" id="KW-1185">Reference proteome</keyword>
<keyword evidence="6 9" id="KW-0067">ATP-binding</keyword>
<dbReference type="InterPro" id="IPR005118">
    <property type="entry name" value="TRCF_C"/>
</dbReference>
<comment type="similarity">
    <text evidence="9">In the C-terminal section; belongs to the helicase family. RecG subfamily.</text>
</comment>
<dbReference type="PANTHER" id="PTHR47964">
    <property type="entry name" value="ATP-DEPENDENT DNA HELICASE HOMOLOG RECG, CHLOROPLASTIC"/>
    <property type="match status" value="1"/>
</dbReference>
<dbReference type="EC" id="3.6.4.-" evidence="9"/>
<comment type="similarity">
    <text evidence="9">In the N-terminal section; belongs to the UvrB family.</text>
</comment>
<comment type="caution">
    <text evidence="12">The sequence shown here is derived from an EMBL/GenBank/DDBJ whole genome shotgun (WGS) entry which is preliminary data.</text>
</comment>
<dbReference type="NCBIfam" id="TIGR00580">
    <property type="entry name" value="mfd"/>
    <property type="match status" value="1"/>
</dbReference>
<keyword evidence="3 9" id="KW-0227">DNA damage</keyword>
<dbReference type="InterPro" id="IPR036101">
    <property type="entry name" value="CarD-like/TRCF_RID_sf"/>
</dbReference>
<dbReference type="Proteomes" id="UP000076586">
    <property type="component" value="Unassembled WGS sequence"/>
</dbReference>
<dbReference type="Gene3D" id="2.40.10.170">
    <property type="match status" value="1"/>
</dbReference>
<dbReference type="PROSITE" id="PS51192">
    <property type="entry name" value="HELICASE_ATP_BIND_1"/>
    <property type="match status" value="1"/>
</dbReference>
<dbReference type="Pfam" id="PF00271">
    <property type="entry name" value="Helicase_C"/>
    <property type="match status" value="1"/>
</dbReference>
<organism evidence="12 13">
    <name type="scientific">Paludibacter jiangxiensis</name>
    <dbReference type="NCBI Taxonomy" id="681398"/>
    <lineage>
        <taxon>Bacteria</taxon>
        <taxon>Pseudomonadati</taxon>
        <taxon>Bacteroidota</taxon>
        <taxon>Bacteroidia</taxon>
        <taxon>Bacteroidales</taxon>
        <taxon>Paludibacteraceae</taxon>
        <taxon>Paludibacter</taxon>
    </lineage>
</organism>
<dbReference type="GO" id="GO:0005737">
    <property type="term" value="C:cytoplasm"/>
    <property type="evidence" value="ECO:0007669"/>
    <property type="project" value="UniProtKB-SubCell"/>
</dbReference>
<dbReference type="GO" id="GO:0000716">
    <property type="term" value="P:transcription-coupled nucleotide-excision repair, DNA damage recognition"/>
    <property type="evidence" value="ECO:0007669"/>
    <property type="project" value="UniProtKB-UniRule"/>
</dbReference>
<dbReference type="InterPro" id="IPR041471">
    <property type="entry name" value="UvrB_inter"/>
</dbReference>
<evidence type="ECO:0000313" key="12">
    <source>
        <dbReference type="EMBL" id="GAT63214.1"/>
    </source>
</evidence>
<dbReference type="STRING" id="681398.PJIAN_3530"/>